<comment type="similarity">
    <text evidence="1">Belongs to the AHA1 family.</text>
</comment>
<reference evidence="3" key="1">
    <citation type="submission" date="2021-02" db="EMBL/GenBank/DDBJ databases">
        <title>Salinimicrobium sp. nov. isolated from seawater in Tongyeong, Republic of Korea.</title>
        <authorList>
            <person name="Lee S.-J."/>
        </authorList>
    </citation>
    <scope>NUCLEOTIDE SEQUENCE</scope>
    <source>
        <strain evidence="3">HN-2-9-2</strain>
    </source>
</reference>
<sequence>MDEGHEEYFDNAWPKAFEKLKDLAFSQKQESTIITVSTAVNAPVEKVWKYWTEPQHITQWNFASPDWHSPSAENDLKEQGKFSYRMEAKDGTHGFDFKGTYDRVEPQKQIFYTMDDGRKAQVHFKKQGNATLLEETFEIESSHSAEMQKEGWQAILNNFKAHVEKN</sequence>
<evidence type="ECO:0000256" key="1">
    <source>
        <dbReference type="ARBA" id="ARBA00006817"/>
    </source>
</evidence>
<protein>
    <submittedName>
        <fullName evidence="3">SRPBCC family protein</fullName>
    </submittedName>
</protein>
<gene>
    <name evidence="3" type="ORF">JRG66_15015</name>
</gene>
<proteinExistence type="inferred from homology"/>
<evidence type="ECO:0000259" key="2">
    <source>
        <dbReference type="Pfam" id="PF08327"/>
    </source>
</evidence>
<dbReference type="CDD" id="cd08897">
    <property type="entry name" value="SRPBCC_CalC_Aha1-like_4"/>
    <property type="match status" value="1"/>
</dbReference>
<feature type="domain" description="Activator of Hsp90 ATPase homologue 1/2-like C-terminal" evidence="2">
    <location>
        <begin position="41"/>
        <end position="164"/>
    </location>
</feature>
<dbReference type="InterPro" id="IPR013538">
    <property type="entry name" value="ASHA1/2-like_C"/>
</dbReference>
<dbReference type="InterPro" id="IPR023393">
    <property type="entry name" value="START-like_dom_sf"/>
</dbReference>
<dbReference type="SUPFAM" id="SSF55961">
    <property type="entry name" value="Bet v1-like"/>
    <property type="match status" value="1"/>
</dbReference>
<evidence type="ECO:0000313" key="3">
    <source>
        <dbReference type="EMBL" id="UZH56879.1"/>
    </source>
</evidence>
<dbReference type="Gene3D" id="3.30.530.20">
    <property type="match status" value="1"/>
</dbReference>
<dbReference type="EMBL" id="CP069620">
    <property type="protein sequence ID" value="UZH56879.1"/>
    <property type="molecule type" value="Genomic_DNA"/>
</dbReference>
<dbReference type="Proteomes" id="UP001163981">
    <property type="component" value="Chromosome"/>
</dbReference>
<dbReference type="Pfam" id="PF08327">
    <property type="entry name" value="AHSA1"/>
    <property type="match status" value="1"/>
</dbReference>
<accession>A0ABY6NVC0</accession>
<evidence type="ECO:0000313" key="4">
    <source>
        <dbReference type="Proteomes" id="UP001163981"/>
    </source>
</evidence>
<organism evidence="3 4">
    <name type="scientific">Salinimicrobium tongyeongense</name>
    <dbReference type="NCBI Taxonomy" id="2809707"/>
    <lineage>
        <taxon>Bacteria</taxon>
        <taxon>Pseudomonadati</taxon>
        <taxon>Bacteroidota</taxon>
        <taxon>Flavobacteriia</taxon>
        <taxon>Flavobacteriales</taxon>
        <taxon>Flavobacteriaceae</taxon>
        <taxon>Salinimicrobium</taxon>
    </lineage>
</organism>
<keyword evidence="4" id="KW-1185">Reference proteome</keyword>
<name>A0ABY6NVC0_9FLAO</name>